<evidence type="ECO:0000256" key="3">
    <source>
        <dbReference type="SAM" id="SignalP"/>
    </source>
</evidence>
<comment type="caution">
    <text evidence="4">The sequence shown here is derived from an EMBL/GenBank/DDBJ whole genome shotgun (WGS) entry which is preliminary data.</text>
</comment>
<dbReference type="Proteomes" id="UP001174909">
    <property type="component" value="Unassembled WGS sequence"/>
</dbReference>
<organism evidence="4 5">
    <name type="scientific">Geodia barretti</name>
    <name type="common">Barrett's horny sponge</name>
    <dbReference type="NCBI Taxonomy" id="519541"/>
    <lineage>
        <taxon>Eukaryota</taxon>
        <taxon>Metazoa</taxon>
        <taxon>Porifera</taxon>
        <taxon>Demospongiae</taxon>
        <taxon>Heteroscleromorpha</taxon>
        <taxon>Tetractinellida</taxon>
        <taxon>Astrophorina</taxon>
        <taxon>Geodiidae</taxon>
        <taxon>Geodia</taxon>
    </lineage>
</organism>
<evidence type="ECO:0000313" key="5">
    <source>
        <dbReference type="Proteomes" id="UP001174909"/>
    </source>
</evidence>
<feature type="signal peptide" evidence="3">
    <location>
        <begin position="1"/>
        <end position="18"/>
    </location>
</feature>
<dbReference type="GO" id="GO:0016998">
    <property type="term" value="P:cell wall macromolecule catabolic process"/>
    <property type="evidence" value="ECO:0007669"/>
    <property type="project" value="InterPro"/>
</dbReference>
<feature type="chain" id="PRO_5041271545" evidence="3">
    <location>
        <begin position="19"/>
        <end position="233"/>
    </location>
</feature>
<dbReference type="GO" id="GO:0003796">
    <property type="term" value="F:lysozyme activity"/>
    <property type="evidence" value="ECO:0007669"/>
    <property type="project" value="InterPro"/>
</dbReference>
<evidence type="ECO:0000256" key="1">
    <source>
        <dbReference type="ARBA" id="ARBA00010646"/>
    </source>
</evidence>
<name>A0AA35U1Q1_GEOBA</name>
<dbReference type="GO" id="GO:0007165">
    <property type="term" value="P:signal transduction"/>
    <property type="evidence" value="ECO:0007669"/>
    <property type="project" value="TreeGrafter"/>
</dbReference>
<dbReference type="GO" id="GO:0009253">
    <property type="term" value="P:peptidoglycan catabolic process"/>
    <property type="evidence" value="ECO:0007669"/>
    <property type="project" value="InterPro"/>
</dbReference>
<dbReference type="PROSITE" id="PS51904">
    <property type="entry name" value="GLYCOSYL_HYDROL_F25_2"/>
    <property type="match status" value="1"/>
</dbReference>
<dbReference type="InterPro" id="IPR051595">
    <property type="entry name" value="GH25_Enzymes"/>
</dbReference>
<sequence>MVYFKLLLLAVCLALSSALPAQLFRKTGDRKNGINSTRVSGTYGVDLSSKFSQNDFSCLKSNGFDYAIIRGYESFGAPDPNAAVNIQNARDAGFQYVDVYMFPCPQCSKSATDQVKEMVDALSGSNYGQIWLDIEGSEYWLKSCDENQQFFEELFSAARDYKTTGVYASKSQWIPIMGDGYSGGSSAQLWYAHYDDNPSFSDFEAFGGWSRPAIKQYEGDAVVCGVDIDKDWY</sequence>
<evidence type="ECO:0000313" key="4">
    <source>
        <dbReference type="EMBL" id="CAI8058558.1"/>
    </source>
</evidence>
<proteinExistence type="inferred from homology"/>
<dbReference type="Gene3D" id="3.20.20.80">
    <property type="entry name" value="Glycosidases"/>
    <property type="match status" value="1"/>
</dbReference>
<gene>
    <name evidence="4" type="ORF">GBAR_LOCUS31838</name>
</gene>
<dbReference type="InterPro" id="IPR002053">
    <property type="entry name" value="Glyco_hydro_25"/>
</dbReference>
<keyword evidence="5" id="KW-1185">Reference proteome</keyword>
<evidence type="ECO:0000256" key="2">
    <source>
        <dbReference type="ARBA" id="ARBA00022729"/>
    </source>
</evidence>
<dbReference type="EMBL" id="CASHTH010004530">
    <property type="protein sequence ID" value="CAI8058558.1"/>
    <property type="molecule type" value="Genomic_DNA"/>
</dbReference>
<dbReference type="CDD" id="cd06416">
    <property type="entry name" value="GH25_Lys1-like"/>
    <property type="match status" value="1"/>
</dbReference>
<dbReference type="SUPFAM" id="SSF51445">
    <property type="entry name" value="(Trans)glycosidases"/>
    <property type="match status" value="1"/>
</dbReference>
<dbReference type="PANTHER" id="PTHR23208">
    <property type="entry name" value="LYSOZYME PROTEIN"/>
    <property type="match status" value="1"/>
</dbReference>
<accession>A0AA35U1Q1</accession>
<protein>
    <submittedName>
        <fullName evidence="4">Probable GH family 25 lysozyme 2</fullName>
    </submittedName>
</protein>
<dbReference type="InterPro" id="IPR017853">
    <property type="entry name" value="GH"/>
</dbReference>
<dbReference type="Pfam" id="PF01183">
    <property type="entry name" value="Glyco_hydro_25"/>
    <property type="match status" value="1"/>
</dbReference>
<dbReference type="PANTHER" id="PTHR23208:SF36">
    <property type="entry name" value="LYSOZYME-RELATED"/>
    <property type="match status" value="1"/>
</dbReference>
<comment type="similarity">
    <text evidence="1">Belongs to the glycosyl hydrolase 25 family.</text>
</comment>
<dbReference type="AlphaFoldDB" id="A0AA35U1Q1"/>
<keyword evidence="2 3" id="KW-0732">Signal</keyword>
<reference evidence="4" key="1">
    <citation type="submission" date="2023-03" db="EMBL/GenBank/DDBJ databases">
        <authorList>
            <person name="Steffen K."/>
            <person name="Cardenas P."/>
        </authorList>
    </citation>
    <scope>NUCLEOTIDE SEQUENCE</scope>
</reference>